<gene>
    <name evidence="7" type="ORF">EFY79_04395</name>
</gene>
<comment type="caution">
    <text evidence="7">The sequence shown here is derived from an EMBL/GenBank/DDBJ whole genome shotgun (WGS) entry which is preliminary data.</text>
</comment>
<dbReference type="Pfam" id="PF23500">
    <property type="entry name" value="DUF7133"/>
    <property type="match status" value="1"/>
</dbReference>
<dbReference type="InterPro" id="IPR055557">
    <property type="entry name" value="DUF7133"/>
</dbReference>
<proteinExistence type="predicted"/>
<dbReference type="PANTHER" id="PTHR33546:SF1">
    <property type="entry name" value="LARGE, MULTIFUNCTIONAL SECRETED PROTEIN"/>
    <property type="match status" value="1"/>
</dbReference>
<dbReference type="SUPFAM" id="SSF48371">
    <property type="entry name" value="ARM repeat"/>
    <property type="match status" value="1"/>
</dbReference>
<keyword evidence="8" id="KW-1185">Reference proteome</keyword>
<dbReference type="GO" id="GO:0020037">
    <property type="term" value="F:heme binding"/>
    <property type="evidence" value="ECO:0007669"/>
    <property type="project" value="InterPro"/>
</dbReference>
<evidence type="ECO:0000256" key="5">
    <source>
        <dbReference type="SAM" id="SignalP"/>
    </source>
</evidence>
<dbReference type="InterPro" id="IPR011041">
    <property type="entry name" value="Quinoprot_gluc/sorb_DH_b-prop"/>
</dbReference>
<evidence type="ECO:0000256" key="4">
    <source>
        <dbReference type="PROSITE-ProRule" id="PRU00433"/>
    </source>
</evidence>
<evidence type="ECO:0000313" key="7">
    <source>
        <dbReference type="EMBL" id="RNI38910.1"/>
    </source>
</evidence>
<feature type="signal peptide" evidence="5">
    <location>
        <begin position="1"/>
        <end position="20"/>
    </location>
</feature>
<dbReference type="PANTHER" id="PTHR33546">
    <property type="entry name" value="LARGE, MULTIFUNCTIONAL SECRETED PROTEIN-RELATED"/>
    <property type="match status" value="1"/>
</dbReference>
<sequence length="881" mass="96490">MKKIISVLFTAFLIAGCADNQPPCEPQPRNPALASIDSMSAKLNWPADLNIMGFSGPDLTPSPACLAVAASGEVYVGVDMIGSLGKKPGQGRIVKLVDCNNDGIIDRHTEYAVVDDPRGIISIGDKLYVLHTVFTDTTATGMALDVYEDKNNDGLADGKPKRIVDHMSNPTYLASRGTDHATNGIRLGIDGWIYIAVGDFGFHNAEGRDGKKITMLGGGIVRVRPDGTEMEIYTHGTRNLYDVAIDPYMNIFTRDNTNDGGGWNIRFSHMIQTGEYGYPVLFKHFTEEIIPALVDLGGGSGTGALFMDDASWPAKYNHVPMMADWGRNELYIHRLTPDNGSYTQQQEDFIHLPQITDVDVDASGRMYLSAWDGAGYSGDSTKGFTVRVVPKEWTYKPYPDLKKASVSELISLMKSGSNVGRMYAQQELLTRGNDAKEAVLKLAMDKGAPVYARVAGMYGYAQMAGEDAVQNLVKLSKEENMKAYALRALTDRKGFLKNVPIEPFLEGLKDTSKSVEFASIISLGRLGRPEAAQALLTIPVPPSFVAPERGTEGPHATPNSAIIPPHLAVRALVALHAVDACVAAIGTENNTLALWALQYMHDPKAVSGLMAAYRNSQEEELKSKILATLGRLYNEEAPYDGTWWWSTRPDSHGPYYKPVTWAGSDSIKNFLMDVWKKSNPAQKEFFADLNGKLRMGITQFGGNMEEVVAKEEAPKVDLNKIRNKKGQIGESSIEDIMLAMDHIKGNPANGRKLFIQQGCNTCHALDKGEVMKGPFMGQIGSIMTRKQIAESILKPNASISQGFSTVQVETKDGKKVLGFVTDESAGKFTLRDITGAVHHIDVKNIKERKELKYSMMPTGMANALSYEDFASLITFLSQQKK</sequence>
<evidence type="ECO:0000259" key="6">
    <source>
        <dbReference type="PROSITE" id="PS51007"/>
    </source>
</evidence>
<dbReference type="InterPro" id="IPR011989">
    <property type="entry name" value="ARM-like"/>
</dbReference>
<keyword evidence="2 4" id="KW-0479">Metal-binding</keyword>
<feature type="domain" description="Cytochrome c" evidence="6">
    <location>
        <begin position="745"/>
        <end position="880"/>
    </location>
</feature>
<dbReference type="InterPro" id="IPR009056">
    <property type="entry name" value="Cyt_c-like_dom"/>
</dbReference>
<dbReference type="PROSITE" id="PS51007">
    <property type="entry name" value="CYTC"/>
    <property type="match status" value="1"/>
</dbReference>
<evidence type="ECO:0000256" key="2">
    <source>
        <dbReference type="ARBA" id="ARBA00022723"/>
    </source>
</evidence>
<dbReference type="OrthoDB" id="9808161at2"/>
<evidence type="ECO:0000313" key="8">
    <source>
        <dbReference type="Proteomes" id="UP000267223"/>
    </source>
</evidence>
<dbReference type="Gene3D" id="2.120.10.30">
    <property type="entry name" value="TolB, C-terminal domain"/>
    <property type="match status" value="1"/>
</dbReference>
<dbReference type="InterPro" id="IPR011042">
    <property type="entry name" value="6-blade_b-propeller_TolB-like"/>
</dbReference>
<keyword evidence="3 4" id="KW-0408">Iron</keyword>
<accession>A0A3M9NM87</accession>
<dbReference type="InterPro" id="IPR013427">
    <property type="entry name" value="Haem-bd_dom_put"/>
</dbReference>
<dbReference type="PROSITE" id="PS51257">
    <property type="entry name" value="PROKAR_LIPOPROTEIN"/>
    <property type="match status" value="1"/>
</dbReference>
<feature type="chain" id="PRO_5018117417" evidence="5">
    <location>
        <begin position="21"/>
        <end position="881"/>
    </location>
</feature>
<name>A0A3M9NM87_9BACT</name>
<dbReference type="AlphaFoldDB" id="A0A3M9NM87"/>
<evidence type="ECO:0000256" key="1">
    <source>
        <dbReference type="ARBA" id="ARBA00022617"/>
    </source>
</evidence>
<evidence type="ECO:0000256" key="3">
    <source>
        <dbReference type="ARBA" id="ARBA00023004"/>
    </source>
</evidence>
<keyword evidence="5" id="KW-0732">Signal</keyword>
<dbReference type="EMBL" id="RJJR01000002">
    <property type="protein sequence ID" value="RNI38910.1"/>
    <property type="molecule type" value="Genomic_DNA"/>
</dbReference>
<dbReference type="Gene3D" id="1.10.760.10">
    <property type="entry name" value="Cytochrome c-like domain"/>
    <property type="match status" value="1"/>
</dbReference>
<dbReference type="NCBIfam" id="TIGR02603">
    <property type="entry name" value="CxxCH_TIGR02603"/>
    <property type="match status" value="1"/>
</dbReference>
<dbReference type="SUPFAM" id="SSF46626">
    <property type="entry name" value="Cytochrome c"/>
    <property type="match status" value="1"/>
</dbReference>
<dbReference type="Gene3D" id="1.25.10.10">
    <property type="entry name" value="Leucine-rich Repeat Variant"/>
    <property type="match status" value="1"/>
</dbReference>
<dbReference type="SUPFAM" id="SSF50952">
    <property type="entry name" value="Soluble quinoprotein glucose dehydrogenase"/>
    <property type="match status" value="1"/>
</dbReference>
<dbReference type="GO" id="GO:0009055">
    <property type="term" value="F:electron transfer activity"/>
    <property type="evidence" value="ECO:0007669"/>
    <property type="project" value="InterPro"/>
</dbReference>
<dbReference type="GO" id="GO:0046872">
    <property type="term" value="F:metal ion binding"/>
    <property type="evidence" value="ECO:0007669"/>
    <property type="project" value="UniProtKB-KW"/>
</dbReference>
<organism evidence="7 8">
    <name type="scientific">Hanamia caeni</name>
    <dbReference type="NCBI Taxonomy" id="2294116"/>
    <lineage>
        <taxon>Bacteria</taxon>
        <taxon>Pseudomonadati</taxon>
        <taxon>Bacteroidota</taxon>
        <taxon>Chitinophagia</taxon>
        <taxon>Chitinophagales</taxon>
        <taxon>Chitinophagaceae</taxon>
        <taxon>Hanamia</taxon>
    </lineage>
</organism>
<protein>
    <submittedName>
        <fullName evidence="7">Heme-binding protein</fullName>
    </submittedName>
</protein>
<dbReference type="Proteomes" id="UP000267223">
    <property type="component" value="Unassembled WGS sequence"/>
</dbReference>
<keyword evidence="1 4" id="KW-0349">Heme</keyword>
<reference evidence="7 8" key="1">
    <citation type="submission" date="2018-11" db="EMBL/GenBank/DDBJ databases">
        <title>Draft genome sequence of Ferruginibacter sp. BO-59.</title>
        <authorList>
            <person name="Im W.T."/>
        </authorList>
    </citation>
    <scope>NUCLEOTIDE SEQUENCE [LARGE SCALE GENOMIC DNA]</scope>
    <source>
        <strain evidence="7 8">BO-59</strain>
    </source>
</reference>
<dbReference type="InterPro" id="IPR036909">
    <property type="entry name" value="Cyt_c-like_dom_sf"/>
</dbReference>
<dbReference type="RefSeq" id="WP_123119473.1">
    <property type="nucleotide sequence ID" value="NZ_RJJR01000002.1"/>
</dbReference>
<dbReference type="InterPro" id="IPR016024">
    <property type="entry name" value="ARM-type_fold"/>
</dbReference>